<name>A0ABT6M660_9NOCA</name>
<reference evidence="2 3" key="1">
    <citation type="submission" date="2023-04" db="EMBL/GenBank/DDBJ databases">
        <title>Forest soil microbial communities from Buena Vista Peninsula, Colon Province, Panama.</title>
        <authorList>
            <person name="Bouskill N."/>
        </authorList>
    </citation>
    <scope>NUCLEOTIDE SEQUENCE [LARGE SCALE GENOMIC DNA]</scope>
    <source>
        <strain evidence="2 3">CFH S0262</strain>
    </source>
</reference>
<dbReference type="InterPro" id="IPR025058">
    <property type="entry name" value="DUF3995"/>
</dbReference>
<gene>
    <name evidence="2" type="ORF">M2280_001008</name>
</gene>
<keyword evidence="1" id="KW-1133">Transmembrane helix</keyword>
<sequence>MRGKDLVAIGAIGWCCVFAALHVFWAAGGSAGLASSAGNELAAHRPTAFVVLGLWGVAAVLMAAAVVVGVAMNAQLPPRLRRILGWLITAAGLAMLARAVMIEILLITDAGGVRTEVGPQQTHWSLVLWNPWFAIGGVLFTWTGRRVTQR</sequence>
<keyword evidence="3" id="KW-1185">Reference proteome</keyword>
<feature type="transmembrane region" description="Helical" evidence="1">
    <location>
        <begin position="7"/>
        <end position="28"/>
    </location>
</feature>
<protein>
    <recommendedName>
        <fullName evidence="4">DUF3995 domain-containing protein</fullName>
    </recommendedName>
</protein>
<feature type="transmembrane region" description="Helical" evidence="1">
    <location>
        <begin position="48"/>
        <end position="71"/>
    </location>
</feature>
<dbReference type="Proteomes" id="UP001160334">
    <property type="component" value="Unassembled WGS sequence"/>
</dbReference>
<comment type="caution">
    <text evidence="2">The sequence shown here is derived from an EMBL/GenBank/DDBJ whole genome shotgun (WGS) entry which is preliminary data.</text>
</comment>
<evidence type="ECO:0000256" key="1">
    <source>
        <dbReference type="SAM" id="Phobius"/>
    </source>
</evidence>
<proteinExistence type="predicted"/>
<dbReference type="EMBL" id="JARXVC010000002">
    <property type="protein sequence ID" value="MDH6279799.1"/>
    <property type="molecule type" value="Genomic_DNA"/>
</dbReference>
<feature type="transmembrane region" description="Helical" evidence="1">
    <location>
        <begin position="127"/>
        <end position="144"/>
    </location>
</feature>
<keyword evidence="1" id="KW-0472">Membrane</keyword>
<dbReference type="Pfam" id="PF13160">
    <property type="entry name" value="DUF3995"/>
    <property type="match status" value="1"/>
</dbReference>
<feature type="transmembrane region" description="Helical" evidence="1">
    <location>
        <begin position="83"/>
        <end position="107"/>
    </location>
</feature>
<evidence type="ECO:0000313" key="3">
    <source>
        <dbReference type="Proteomes" id="UP001160334"/>
    </source>
</evidence>
<organism evidence="2 3">
    <name type="scientific">Prescottella agglutinans</name>
    <dbReference type="NCBI Taxonomy" id="1644129"/>
    <lineage>
        <taxon>Bacteria</taxon>
        <taxon>Bacillati</taxon>
        <taxon>Actinomycetota</taxon>
        <taxon>Actinomycetes</taxon>
        <taxon>Mycobacteriales</taxon>
        <taxon>Nocardiaceae</taxon>
        <taxon>Prescottella</taxon>
    </lineage>
</organism>
<accession>A0ABT6M660</accession>
<evidence type="ECO:0000313" key="2">
    <source>
        <dbReference type="EMBL" id="MDH6279799.1"/>
    </source>
</evidence>
<evidence type="ECO:0008006" key="4">
    <source>
        <dbReference type="Google" id="ProtNLM"/>
    </source>
</evidence>
<keyword evidence="1" id="KW-0812">Transmembrane</keyword>